<dbReference type="RefSeq" id="XP_024691426.1">
    <property type="nucleotide sequence ID" value="XM_024836062.1"/>
</dbReference>
<evidence type="ECO:0000313" key="3">
    <source>
        <dbReference type="Proteomes" id="UP000234254"/>
    </source>
</evidence>
<dbReference type="OrthoDB" id="3598923at2759"/>
<keyword evidence="3" id="KW-1185">Reference proteome</keyword>
<proteinExistence type="predicted"/>
<evidence type="ECO:0008006" key="4">
    <source>
        <dbReference type="Google" id="ProtNLM"/>
    </source>
</evidence>
<name>A0A2I1CYX6_ASPC2</name>
<dbReference type="GeneID" id="36543586"/>
<feature type="chain" id="PRO_5014129471" description="Small secreted protein" evidence="1">
    <location>
        <begin position="21"/>
        <end position="116"/>
    </location>
</feature>
<dbReference type="EMBL" id="MSFM01000009">
    <property type="protein sequence ID" value="PKY02832.1"/>
    <property type="molecule type" value="Genomic_DNA"/>
</dbReference>
<gene>
    <name evidence="2" type="ORF">P168DRAFT_283575</name>
</gene>
<protein>
    <recommendedName>
        <fullName evidence="4">Small secreted protein</fullName>
    </recommendedName>
</protein>
<sequence length="116" mass="12486">MRFFTTTVAIMAGLSASGSAFVIHTYSDEKCEKAVQKDVNIWDSSCADWIDGFKSFKIKTWGGKHQKAYFFAQGGCSSLPGAIDSGYVDSSTHDYKLGECNSYGDTSVNAVNSLAG</sequence>
<feature type="signal peptide" evidence="1">
    <location>
        <begin position="1"/>
        <end position="20"/>
    </location>
</feature>
<accession>A0A2I1CYX6</accession>
<dbReference type="VEuPathDB" id="FungiDB:P168DRAFT_283575"/>
<dbReference type="AlphaFoldDB" id="A0A2I1CYX6"/>
<dbReference type="Proteomes" id="UP000234254">
    <property type="component" value="Unassembled WGS sequence"/>
</dbReference>
<comment type="caution">
    <text evidence="2">The sequence shown here is derived from an EMBL/GenBank/DDBJ whole genome shotgun (WGS) entry which is preliminary data.</text>
</comment>
<evidence type="ECO:0000256" key="1">
    <source>
        <dbReference type="SAM" id="SignalP"/>
    </source>
</evidence>
<reference evidence="2" key="1">
    <citation type="submission" date="2016-12" db="EMBL/GenBank/DDBJ databases">
        <title>The genomes of Aspergillus section Nigri reveals drivers in fungal speciation.</title>
        <authorList>
            <consortium name="DOE Joint Genome Institute"/>
            <person name="Vesth T.C."/>
            <person name="Nybo J."/>
            <person name="Theobald S."/>
            <person name="Brandl J."/>
            <person name="Frisvad J.C."/>
            <person name="Nielsen K.F."/>
            <person name="Lyhne E.K."/>
            <person name="Kogle M.E."/>
            <person name="Kuo A."/>
            <person name="Riley R."/>
            <person name="Clum A."/>
            <person name="Nolan M."/>
            <person name="Lipzen A."/>
            <person name="Salamov A."/>
            <person name="Henrissat B."/>
            <person name="Wiebenga A."/>
            <person name="De vries R.P."/>
            <person name="Grigoriev I.V."/>
            <person name="Mortensen U.H."/>
            <person name="Andersen M.R."/>
            <person name="Baker S.E."/>
        </authorList>
    </citation>
    <scope>NUCLEOTIDE SEQUENCE</scope>
    <source>
        <strain evidence="2">IBT 28561</strain>
    </source>
</reference>
<evidence type="ECO:0000313" key="2">
    <source>
        <dbReference type="EMBL" id="PKY02832.1"/>
    </source>
</evidence>
<organism evidence="2 3">
    <name type="scientific">Aspergillus campestris (strain IBT 28561)</name>
    <dbReference type="NCBI Taxonomy" id="1392248"/>
    <lineage>
        <taxon>Eukaryota</taxon>
        <taxon>Fungi</taxon>
        <taxon>Dikarya</taxon>
        <taxon>Ascomycota</taxon>
        <taxon>Pezizomycotina</taxon>
        <taxon>Eurotiomycetes</taxon>
        <taxon>Eurotiomycetidae</taxon>
        <taxon>Eurotiales</taxon>
        <taxon>Aspergillaceae</taxon>
        <taxon>Aspergillus</taxon>
        <taxon>Aspergillus subgen. Circumdati</taxon>
    </lineage>
</organism>
<keyword evidence="1" id="KW-0732">Signal</keyword>